<dbReference type="Gene3D" id="3.20.20.300">
    <property type="entry name" value="Glycoside hydrolase, family 3, N-terminal domain"/>
    <property type="match status" value="1"/>
</dbReference>
<gene>
    <name evidence="10" type="ORF">M1B34_11170</name>
</gene>
<protein>
    <recommendedName>
        <fullName evidence="7">Beta-D-glucoside glucohydrolase</fullName>
    </recommendedName>
    <alternativeName>
        <fullName evidence="5">Cellobiase</fullName>
    </alternativeName>
    <alternativeName>
        <fullName evidence="6">Gentiobiase</fullName>
    </alternativeName>
</protein>
<dbReference type="Gene3D" id="3.40.50.1700">
    <property type="entry name" value="Glycoside hydrolase family 3 C-terminal domain"/>
    <property type="match status" value="1"/>
</dbReference>
<reference evidence="10 11" key="1">
    <citation type="journal article" date="2022" name="Int. J. Syst. Evol. Microbiol.">
        <title>Pseudomonas aegrilactucae sp. nov. and Pseudomonas morbosilactucae sp. nov., pathogens causing bacterial rot of lettuce in Japan.</title>
        <authorList>
            <person name="Sawada H."/>
            <person name="Fujikawa T."/>
            <person name="Satou M."/>
        </authorList>
    </citation>
    <scope>NUCLEOTIDE SEQUENCE [LARGE SCALE GENOMIC DNA]</scope>
    <source>
        <strain evidence="10 11">MAFF 302030</strain>
    </source>
</reference>
<accession>A0A9X1YU60</accession>
<dbReference type="AlphaFoldDB" id="A0A9X1YU60"/>
<dbReference type="InterPro" id="IPR036881">
    <property type="entry name" value="Glyco_hydro_3_C_sf"/>
</dbReference>
<dbReference type="GO" id="GO:0008422">
    <property type="term" value="F:beta-glucosidase activity"/>
    <property type="evidence" value="ECO:0007669"/>
    <property type="project" value="UniProtKB-ARBA"/>
</dbReference>
<dbReference type="RefSeq" id="WP_268265166.1">
    <property type="nucleotide sequence ID" value="NZ_JALQCW010000023.1"/>
</dbReference>
<organism evidence="10 11">
    <name type="scientific">Pseudomonas morbosilactucae</name>
    <dbReference type="NCBI Taxonomy" id="2938197"/>
    <lineage>
        <taxon>Bacteria</taxon>
        <taxon>Pseudomonadati</taxon>
        <taxon>Pseudomonadota</taxon>
        <taxon>Gammaproteobacteria</taxon>
        <taxon>Pseudomonadales</taxon>
        <taxon>Pseudomonadaceae</taxon>
        <taxon>Pseudomonas</taxon>
    </lineage>
</organism>
<name>A0A9X1YU60_9PSED</name>
<evidence type="ECO:0000256" key="7">
    <source>
        <dbReference type="ARBA" id="ARBA00032594"/>
    </source>
</evidence>
<evidence type="ECO:0000256" key="4">
    <source>
        <dbReference type="ARBA" id="ARBA00023295"/>
    </source>
</evidence>
<comment type="similarity">
    <text evidence="1 8">Belongs to the glycosyl hydrolase 3 family.</text>
</comment>
<feature type="domain" description="Fibronectin type III-like" evidence="9">
    <location>
        <begin position="614"/>
        <end position="684"/>
    </location>
</feature>
<evidence type="ECO:0000256" key="6">
    <source>
        <dbReference type="ARBA" id="ARBA00032194"/>
    </source>
</evidence>
<evidence type="ECO:0000259" key="9">
    <source>
        <dbReference type="SMART" id="SM01217"/>
    </source>
</evidence>
<dbReference type="InterPro" id="IPR050288">
    <property type="entry name" value="Cellulose_deg_GH3"/>
</dbReference>
<dbReference type="InterPro" id="IPR013783">
    <property type="entry name" value="Ig-like_fold"/>
</dbReference>
<dbReference type="InterPro" id="IPR001764">
    <property type="entry name" value="Glyco_hydro_3_N"/>
</dbReference>
<comment type="caution">
    <text evidence="10">The sequence shown here is derived from an EMBL/GenBank/DDBJ whole genome shotgun (WGS) entry which is preliminary data.</text>
</comment>
<dbReference type="PANTHER" id="PTHR42715:SF10">
    <property type="entry name" value="BETA-GLUCOSIDASE"/>
    <property type="match status" value="1"/>
</dbReference>
<dbReference type="Pfam" id="PF00933">
    <property type="entry name" value="Glyco_hydro_3"/>
    <property type="match status" value="1"/>
</dbReference>
<dbReference type="Gene3D" id="2.60.40.10">
    <property type="entry name" value="Immunoglobulins"/>
    <property type="match status" value="1"/>
</dbReference>
<dbReference type="InterPro" id="IPR002772">
    <property type="entry name" value="Glyco_hydro_3_C"/>
</dbReference>
<sequence>MTEPHAPLLARMSTADKVKLLSGQGLWRSARLEHLGIDDFIMTDGTYGVRYSTQQIEDGASWSFEDFIQVVNQSSGDTPQPSGSEALFSASKPATCFPNGSSLACSWDLDLVYRMGQALGVECQHFGVGLLLGPGINIRRTPLAGRGYEYYSEDPILSGELAGALINGLQDQGVGASLKHFACNNSEYRRTEMDSVVDERALREIYLAGYKRAIDRAQPWTLMSSYNRLNGVQTSQHHWLLTQVLRDEWQYPGLVMSDWYGIKDRPASLLAGNDLGMPQSQRDQRELLAAIEQGRVPPECLDLSCRRMLTLIDKVRRGRKPETRADFNQHHELAQSLAAESLVLLKNQDQLLPLCPRKTPRIAVLGKPAQAPVIQGSGCATTRPYLLDRPLDEIFELGAEAFDIRYAVGTPDDHQLDPMAMAQALDTARTADVAILFVSTAIGEDGENGDRQNLDILPSHEQLIIQVAKVQPNVVVVLANSDAVVMPWLDQAKAVLETFFAGQGMGRAVAQALFGLVNPSGKLTVSVPHCLEHTPAFLTYPGENLQQRYSEGLFVGYRYYDKRRLEPLFPFGFGLSYTHFEYHSLATSSATLEPGQALTVTVELGNSGERFGKEVVQLYLAPPACRLPREVQALKAFAKVALEPGQRRCVELHLDWQDFAYYDPAFARWVVDSGEYQVRVGGSSRHIELVARVQVQAPVLYPPVNLHSSLVQLLDNPPLFERVAKLVADKSGMPEAHTREKLRKIAPELFCGLLITLTEMLELDISREELAAALDAEAGAPAGGSAMLTGPQ</sequence>
<evidence type="ECO:0000313" key="10">
    <source>
        <dbReference type="EMBL" id="MCK9798268.1"/>
    </source>
</evidence>
<keyword evidence="3" id="KW-0119">Carbohydrate metabolism</keyword>
<dbReference type="SUPFAM" id="SSF52279">
    <property type="entry name" value="Beta-D-glucan exohydrolase, C-terminal domain"/>
    <property type="match status" value="1"/>
</dbReference>
<dbReference type="PROSITE" id="PS00775">
    <property type="entry name" value="GLYCOSYL_HYDROL_F3"/>
    <property type="match status" value="1"/>
</dbReference>
<dbReference type="SUPFAM" id="SSF51445">
    <property type="entry name" value="(Trans)glycosidases"/>
    <property type="match status" value="1"/>
</dbReference>
<dbReference type="GO" id="GO:0005975">
    <property type="term" value="P:carbohydrate metabolic process"/>
    <property type="evidence" value="ECO:0007669"/>
    <property type="project" value="InterPro"/>
</dbReference>
<dbReference type="SMART" id="SM01217">
    <property type="entry name" value="Fn3_like"/>
    <property type="match status" value="1"/>
</dbReference>
<dbReference type="FunFam" id="2.60.40.10:FF:000495">
    <property type="entry name" value="Periplasmic beta-glucosidase"/>
    <property type="match status" value="1"/>
</dbReference>
<dbReference type="InterPro" id="IPR026891">
    <property type="entry name" value="Fn3-like"/>
</dbReference>
<keyword evidence="2 8" id="KW-0378">Hydrolase</keyword>
<evidence type="ECO:0000256" key="2">
    <source>
        <dbReference type="ARBA" id="ARBA00022801"/>
    </source>
</evidence>
<evidence type="ECO:0000256" key="1">
    <source>
        <dbReference type="ARBA" id="ARBA00005336"/>
    </source>
</evidence>
<dbReference type="InterPro" id="IPR017853">
    <property type="entry name" value="GH"/>
</dbReference>
<proteinExistence type="inferred from homology"/>
<dbReference type="PANTHER" id="PTHR42715">
    <property type="entry name" value="BETA-GLUCOSIDASE"/>
    <property type="match status" value="1"/>
</dbReference>
<dbReference type="EMBL" id="JALQCW010000023">
    <property type="protein sequence ID" value="MCK9798268.1"/>
    <property type="molecule type" value="Genomic_DNA"/>
</dbReference>
<dbReference type="PRINTS" id="PR00133">
    <property type="entry name" value="GLHYDRLASE3"/>
</dbReference>
<keyword evidence="4 8" id="KW-0326">Glycosidase</keyword>
<dbReference type="Proteomes" id="UP001155059">
    <property type="component" value="Unassembled WGS sequence"/>
</dbReference>
<evidence type="ECO:0000256" key="5">
    <source>
        <dbReference type="ARBA" id="ARBA00031448"/>
    </source>
</evidence>
<reference evidence="10 11" key="2">
    <citation type="journal article" date="2023" name="Plant Pathol.">
        <title>Dismantling and reorganizing Pseudomonas marginalis sensu#lato.</title>
        <authorList>
            <person name="Sawada H."/>
            <person name="Fujikawa T."/>
            <person name="Satou M."/>
        </authorList>
    </citation>
    <scope>NUCLEOTIDE SEQUENCE [LARGE SCALE GENOMIC DNA]</scope>
    <source>
        <strain evidence="10 11">MAFF 302030</strain>
    </source>
</reference>
<evidence type="ECO:0000313" key="11">
    <source>
        <dbReference type="Proteomes" id="UP001155059"/>
    </source>
</evidence>
<dbReference type="Pfam" id="PF01915">
    <property type="entry name" value="Glyco_hydro_3_C"/>
    <property type="match status" value="1"/>
</dbReference>
<evidence type="ECO:0000256" key="3">
    <source>
        <dbReference type="ARBA" id="ARBA00023277"/>
    </source>
</evidence>
<evidence type="ECO:0000256" key="8">
    <source>
        <dbReference type="RuleBase" id="RU361161"/>
    </source>
</evidence>
<dbReference type="InterPro" id="IPR019800">
    <property type="entry name" value="Glyco_hydro_3_AS"/>
</dbReference>
<dbReference type="Pfam" id="PF14310">
    <property type="entry name" value="Fn3-like"/>
    <property type="match status" value="1"/>
</dbReference>
<dbReference type="InterPro" id="IPR036962">
    <property type="entry name" value="Glyco_hydro_3_N_sf"/>
</dbReference>